<dbReference type="RefSeq" id="WP_382416083.1">
    <property type="nucleotide sequence ID" value="NZ_AP031500.1"/>
</dbReference>
<dbReference type="InterPro" id="IPR051601">
    <property type="entry name" value="Serine_prot/Carboxylest_S33"/>
</dbReference>
<evidence type="ECO:0000256" key="3">
    <source>
        <dbReference type="SAM" id="MobiDB-lite"/>
    </source>
</evidence>
<dbReference type="Proteomes" id="UP001595548">
    <property type="component" value="Unassembled WGS sequence"/>
</dbReference>
<keyword evidence="2 5" id="KW-0378">Hydrolase</keyword>
<sequence>MLPSANRSNTLSSSPNRLSASASPPASWRQRPCPEGAFDSHPADLTCGEWHTSDGRFTLSVVILRYLQNDKQATPLLYLQGGPGAGAGIGDKRSLQRWRDWRDFSGLRRDLILVDRRGTGGSQPRQICEAYERFSREVLGRNLELQQEWREAQQVLDTCLAAAPGFNPADYGTLISAADIQQLGVALGIARWHVLGVSYGSRLALALASAPKAGSETRPAVASMVLDSVYPPGEGGLIDWPDTLARALDGFYRACVDDADCVQAWREQGFSAAIDPSQLQAKLFASLALLRRAPMRVDVQVAGLPRRVVVNDHRLLAAVFAASYHRHRWSDVIRALGAVEQRERAPLARLMQLFVSQALSDSITSFTFMAVDCRDNRLGREQEFEAAVARHPLLAPFLKGMWQGQICQRWPQGAPLELPAPPARVALLAGKFDPITPVAWARELHRHWPASKLTEFGGIGHHVLGSKSCALAQLEDYLSGQRQRFDDCTEH</sequence>
<accession>A0ABV7HNT2</accession>
<dbReference type="Pfam" id="PF00561">
    <property type="entry name" value="Abhydrolase_1"/>
    <property type="match status" value="1"/>
</dbReference>
<keyword evidence="6" id="KW-1185">Reference proteome</keyword>
<dbReference type="PANTHER" id="PTHR43248">
    <property type="entry name" value="2-SUCCINYL-6-HYDROXY-2,4-CYCLOHEXADIENE-1-CARBOXYLATE SYNTHASE"/>
    <property type="match status" value="1"/>
</dbReference>
<protein>
    <submittedName>
        <fullName evidence="5">Alpha/beta fold hydrolase</fullName>
    </submittedName>
</protein>
<evidence type="ECO:0000256" key="1">
    <source>
        <dbReference type="ARBA" id="ARBA00010088"/>
    </source>
</evidence>
<evidence type="ECO:0000259" key="4">
    <source>
        <dbReference type="Pfam" id="PF00561"/>
    </source>
</evidence>
<evidence type="ECO:0000313" key="6">
    <source>
        <dbReference type="Proteomes" id="UP001595548"/>
    </source>
</evidence>
<feature type="compositionally biased region" description="Low complexity" evidence="3">
    <location>
        <begin position="12"/>
        <end position="27"/>
    </location>
</feature>
<feature type="region of interest" description="Disordered" evidence="3">
    <location>
        <begin position="1"/>
        <end position="35"/>
    </location>
</feature>
<dbReference type="InterPro" id="IPR000073">
    <property type="entry name" value="AB_hydrolase_1"/>
</dbReference>
<dbReference type="SUPFAM" id="SSF53474">
    <property type="entry name" value="alpha/beta-Hydrolases"/>
    <property type="match status" value="1"/>
</dbReference>
<proteinExistence type="inferred from homology"/>
<dbReference type="PANTHER" id="PTHR43248:SF25">
    <property type="entry name" value="AB HYDROLASE-1 DOMAIN-CONTAINING PROTEIN-RELATED"/>
    <property type="match status" value="1"/>
</dbReference>
<reference evidence="6" key="1">
    <citation type="journal article" date="2019" name="Int. J. Syst. Evol. Microbiol.">
        <title>The Global Catalogue of Microorganisms (GCM) 10K type strain sequencing project: providing services to taxonomists for standard genome sequencing and annotation.</title>
        <authorList>
            <consortium name="The Broad Institute Genomics Platform"/>
            <consortium name="The Broad Institute Genome Sequencing Center for Infectious Disease"/>
            <person name="Wu L."/>
            <person name="Ma J."/>
        </authorList>
    </citation>
    <scope>NUCLEOTIDE SEQUENCE [LARGE SCALE GENOMIC DNA]</scope>
    <source>
        <strain evidence="6">KCTC 52141</strain>
    </source>
</reference>
<comment type="similarity">
    <text evidence="1">Belongs to the peptidase S33 family.</text>
</comment>
<name>A0ABV7HNT2_9GAMM</name>
<gene>
    <name evidence="5" type="ORF">ACFOEB_09350</name>
</gene>
<comment type="caution">
    <text evidence="5">The sequence shown here is derived from an EMBL/GenBank/DDBJ whole genome shotgun (WGS) entry which is preliminary data.</text>
</comment>
<feature type="compositionally biased region" description="Polar residues" evidence="3">
    <location>
        <begin position="1"/>
        <end position="11"/>
    </location>
</feature>
<dbReference type="Gene3D" id="3.40.50.1820">
    <property type="entry name" value="alpha/beta hydrolase"/>
    <property type="match status" value="1"/>
</dbReference>
<dbReference type="EMBL" id="JBHRTL010000006">
    <property type="protein sequence ID" value="MFC3155402.1"/>
    <property type="molecule type" value="Genomic_DNA"/>
</dbReference>
<evidence type="ECO:0000313" key="5">
    <source>
        <dbReference type="EMBL" id="MFC3155402.1"/>
    </source>
</evidence>
<dbReference type="InterPro" id="IPR029058">
    <property type="entry name" value="AB_hydrolase_fold"/>
</dbReference>
<feature type="domain" description="AB hydrolase-1" evidence="4">
    <location>
        <begin position="75"/>
        <end position="464"/>
    </location>
</feature>
<dbReference type="GO" id="GO:0016787">
    <property type="term" value="F:hydrolase activity"/>
    <property type="evidence" value="ECO:0007669"/>
    <property type="project" value="UniProtKB-KW"/>
</dbReference>
<organism evidence="5 6">
    <name type="scientific">Gilvimarinus japonicus</name>
    <dbReference type="NCBI Taxonomy" id="1796469"/>
    <lineage>
        <taxon>Bacteria</taxon>
        <taxon>Pseudomonadati</taxon>
        <taxon>Pseudomonadota</taxon>
        <taxon>Gammaproteobacteria</taxon>
        <taxon>Cellvibrionales</taxon>
        <taxon>Cellvibrionaceae</taxon>
        <taxon>Gilvimarinus</taxon>
    </lineage>
</organism>
<evidence type="ECO:0000256" key="2">
    <source>
        <dbReference type="ARBA" id="ARBA00022801"/>
    </source>
</evidence>